<dbReference type="InterPro" id="IPR014730">
    <property type="entry name" value="ETF_a/b_N"/>
</dbReference>
<evidence type="ECO:0000313" key="10">
    <source>
        <dbReference type="EMBL" id="MCP2273997.1"/>
    </source>
</evidence>
<keyword evidence="6" id="KW-0274">FAD</keyword>
<dbReference type="InterPro" id="IPR014729">
    <property type="entry name" value="Rossmann-like_a/b/a_fold"/>
</dbReference>
<dbReference type="SMART" id="SM00893">
    <property type="entry name" value="ETF"/>
    <property type="match status" value="1"/>
</dbReference>
<comment type="function">
    <text evidence="8">The electron transfer flavoprotein serves as a specific electron acceptor for other dehydrogenases. It transfers the electrons to the main respiratory chain via ETF-ubiquinone oxidoreductase (ETF dehydrogenase).</text>
</comment>
<evidence type="ECO:0000313" key="11">
    <source>
        <dbReference type="Proteomes" id="UP001205185"/>
    </source>
</evidence>
<organism evidence="10 11">
    <name type="scientific">Actinokineospora diospyrosa</name>
    <dbReference type="NCBI Taxonomy" id="103728"/>
    <lineage>
        <taxon>Bacteria</taxon>
        <taxon>Bacillati</taxon>
        <taxon>Actinomycetota</taxon>
        <taxon>Actinomycetes</taxon>
        <taxon>Pseudonocardiales</taxon>
        <taxon>Pseudonocardiaceae</taxon>
        <taxon>Actinokineospora</taxon>
    </lineage>
</organism>
<comment type="cofactor">
    <cofactor evidence="1">
        <name>FAD</name>
        <dbReference type="ChEBI" id="CHEBI:57692"/>
    </cofactor>
</comment>
<proteinExistence type="inferred from homology"/>
<keyword evidence="4" id="KW-0813">Transport</keyword>
<dbReference type="Pfam" id="PF00766">
    <property type="entry name" value="ETF_alpha"/>
    <property type="match status" value="1"/>
</dbReference>
<comment type="caution">
    <text evidence="10">The sequence shown here is derived from an EMBL/GenBank/DDBJ whole genome shotgun (WGS) entry which is preliminary data.</text>
</comment>
<evidence type="ECO:0000256" key="6">
    <source>
        <dbReference type="ARBA" id="ARBA00022827"/>
    </source>
</evidence>
<dbReference type="PANTHER" id="PTHR43153:SF1">
    <property type="entry name" value="ELECTRON TRANSFER FLAVOPROTEIN SUBUNIT ALPHA, MITOCHONDRIAL"/>
    <property type="match status" value="1"/>
</dbReference>
<accession>A0ABT1IMV3</accession>
<evidence type="ECO:0000256" key="2">
    <source>
        <dbReference type="ARBA" id="ARBA00005817"/>
    </source>
</evidence>
<feature type="domain" description="Electron transfer flavoprotein alpha/beta-subunit N-terminal" evidence="9">
    <location>
        <begin position="4"/>
        <end position="189"/>
    </location>
</feature>
<dbReference type="CDD" id="cd01715">
    <property type="entry name" value="ETF_alpha"/>
    <property type="match status" value="1"/>
</dbReference>
<evidence type="ECO:0000256" key="7">
    <source>
        <dbReference type="ARBA" id="ARBA00022982"/>
    </source>
</evidence>
<dbReference type="Gene3D" id="3.40.50.1220">
    <property type="entry name" value="TPP-binding domain"/>
    <property type="match status" value="1"/>
</dbReference>
<dbReference type="InterPro" id="IPR033947">
    <property type="entry name" value="ETF_alpha_N"/>
</dbReference>
<evidence type="ECO:0000256" key="4">
    <source>
        <dbReference type="ARBA" id="ARBA00022448"/>
    </source>
</evidence>
<dbReference type="SUPFAM" id="SSF52467">
    <property type="entry name" value="DHS-like NAD/FAD-binding domain"/>
    <property type="match status" value="1"/>
</dbReference>
<evidence type="ECO:0000256" key="8">
    <source>
        <dbReference type="ARBA" id="ARBA00025649"/>
    </source>
</evidence>
<evidence type="ECO:0000256" key="5">
    <source>
        <dbReference type="ARBA" id="ARBA00022630"/>
    </source>
</evidence>
<dbReference type="InterPro" id="IPR029035">
    <property type="entry name" value="DHS-like_NAD/FAD-binding_dom"/>
</dbReference>
<sequence>MSEVLVLVDEVDGEVKKVTFELLTAAREIGEPAAVVVAAPGTAAKVRESLAAYGAAKVYVAESDDVANYLLTPAVDVLAALVAAKSPAAVLISATADGKEIAGRLAVRTDSGLLIEAIGLENAGGDVVGVQSIFGGAFTVKAKTNRGTPIVTVRPGGVDAVEAAGAAAEETVEVPSVEAARATAITGREPIVGGDRPELTEASIVVSGGRGVGSAEKFEVVEKLADALGAAVGASRAAVDSGYYPAQFQVGQTGKTVSPQLYVALGISGAIQHRAGMQTSKTIVAVNKDAEAPIFEIADFGVVGDLFAVAPQLTDEVAKRKG</sequence>
<dbReference type="InterPro" id="IPR018206">
    <property type="entry name" value="ETF_asu_C_CS"/>
</dbReference>
<dbReference type="PANTHER" id="PTHR43153">
    <property type="entry name" value="ELECTRON TRANSFER FLAVOPROTEIN ALPHA"/>
    <property type="match status" value="1"/>
</dbReference>
<gene>
    <name evidence="10" type="ORF">LV75_006529</name>
</gene>
<dbReference type="Gene3D" id="3.40.50.620">
    <property type="entry name" value="HUPs"/>
    <property type="match status" value="1"/>
</dbReference>
<reference evidence="10 11" key="1">
    <citation type="submission" date="2022-06" db="EMBL/GenBank/DDBJ databases">
        <title>Genomic Encyclopedia of Archaeal and Bacterial Type Strains, Phase II (KMG-II): from individual species to whole genera.</title>
        <authorList>
            <person name="Goeker M."/>
        </authorList>
    </citation>
    <scope>NUCLEOTIDE SEQUENCE [LARGE SCALE GENOMIC DNA]</scope>
    <source>
        <strain evidence="10 11">DSM 44255</strain>
    </source>
</reference>
<comment type="subunit">
    <text evidence="3">Heterodimer of an alpha and a beta subunit.</text>
</comment>
<evidence type="ECO:0000256" key="1">
    <source>
        <dbReference type="ARBA" id="ARBA00001974"/>
    </source>
</evidence>
<keyword evidence="7" id="KW-0249">Electron transport</keyword>
<keyword evidence="5" id="KW-0285">Flavoprotein</keyword>
<dbReference type="RefSeq" id="WP_253891191.1">
    <property type="nucleotide sequence ID" value="NZ_BAAAVB010000037.1"/>
</dbReference>
<keyword evidence="11" id="KW-1185">Reference proteome</keyword>
<protein>
    <submittedName>
        <fullName evidence="10">Electron transfer flavoprotein alpha subunit</fullName>
    </submittedName>
</protein>
<dbReference type="PIRSF" id="PIRSF000089">
    <property type="entry name" value="Electra_flavoP_a"/>
    <property type="match status" value="1"/>
</dbReference>
<comment type="similarity">
    <text evidence="2">Belongs to the ETF alpha-subunit/FixB family.</text>
</comment>
<evidence type="ECO:0000256" key="3">
    <source>
        <dbReference type="ARBA" id="ARBA00011355"/>
    </source>
</evidence>
<dbReference type="SUPFAM" id="SSF52402">
    <property type="entry name" value="Adenine nucleotide alpha hydrolases-like"/>
    <property type="match status" value="1"/>
</dbReference>
<dbReference type="InterPro" id="IPR001308">
    <property type="entry name" value="ETF_a/FixB"/>
</dbReference>
<dbReference type="Pfam" id="PF01012">
    <property type="entry name" value="ETF"/>
    <property type="match status" value="1"/>
</dbReference>
<dbReference type="PROSITE" id="PS00696">
    <property type="entry name" value="ETF_ALPHA"/>
    <property type="match status" value="1"/>
</dbReference>
<dbReference type="EMBL" id="JAMTCO010000020">
    <property type="protein sequence ID" value="MCP2273997.1"/>
    <property type="molecule type" value="Genomic_DNA"/>
</dbReference>
<name>A0ABT1IMV3_9PSEU</name>
<dbReference type="InterPro" id="IPR014731">
    <property type="entry name" value="ETF_asu_C"/>
</dbReference>
<dbReference type="Proteomes" id="UP001205185">
    <property type="component" value="Unassembled WGS sequence"/>
</dbReference>
<evidence type="ECO:0000259" key="9">
    <source>
        <dbReference type="SMART" id="SM00893"/>
    </source>
</evidence>